<evidence type="ECO:0000313" key="5">
    <source>
        <dbReference type="WBParaSite" id="TCLT_0000967601-mRNA-1"/>
    </source>
</evidence>
<keyword evidence="1" id="KW-0378">Hydrolase</keyword>
<evidence type="ECO:0000256" key="2">
    <source>
        <dbReference type="ARBA" id="ARBA00023180"/>
    </source>
</evidence>
<dbReference type="SUPFAM" id="SSF53649">
    <property type="entry name" value="Alkaline phosphatase-like"/>
    <property type="match status" value="1"/>
</dbReference>
<reference evidence="3 4" key="2">
    <citation type="submission" date="2018-11" db="EMBL/GenBank/DDBJ databases">
        <authorList>
            <consortium name="Pathogen Informatics"/>
        </authorList>
    </citation>
    <scope>NUCLEOTIDE SEQUENCE [LARGE SCALE GENOMIC DNA]</scope>
</reference>
<dbReference type="AlphaFoldDB" id="A0A0N5D970"/>
<dbReference type="OrthoDB" id="415411at2759"/>
<dbReference type="Gene3D" id="3.40.570.10">
    <property type="entry name" value="Extracellular Endonuclease, subunit A"/>
    <property type="match status" value="1"/>
</dbReference>
<dbReference type="InterPro" id="IPR002591">
    <property type="entry name" value="Phosphodiest/P_Trfase"/>
</dbReference>
<evidence type="ECO:0000313" key="4">
    <source>
        <dbReference type="Proteomes" id="UP000276776"/>
    </source>
</evidence>
<protein>
    <submittedName>
        <fullName evidence="5">NUC domain-containing protein</fullName>
    </submittedName>
</protein>
<dbReference type="EMBL" id="UYYF01004850">
    <property type="protein sequence ID" value="VDN07316.1"/>
    <property type="molecule type" value="Genomic_DNA"/>
</dbReference>
<keyword evidence="2" id="KW-0325">Glycoprotein</keyword>
<evidence type="ECO:0000313" key="3">
    <source>
        <dbReference type="EMBL" id="VDN07316.1"/>
    </source>
</evidence>
<dbReference type="InterPro" id="IPR017850">
    <property type="entry name" value="Alkaline_phosphatase_core_sf"/>
</dbReference>
<dbReference type="Proteomes" id="UP000276776">
    <property type="component" value="Unassembled WGS sequence"/>
</dbReference>
<dbReference type="CDD" id="cd16018">
    <property type="entry name" value="Enpp"/>
    <property type="match status" value="1"/>
</dbReference>
<sequence>MAVIKAFANGNITYSVIDQMPAESGHRWSDEDCSIKCDNAKFNKKPLLVISLDGFKRSYLEHSTADALQNVAKCGATAEIINMKVCFDSYQNLLSYKYMYASYPSKTFPNHYAIVTGLYPESSGIVDNNIYDNQFSSELIDIRRVKDARYFKGTPIWNLLEQRNISTACLYWAGCDFLINGLKPKYNLKYNSSMSNSDRIKQIVSWLDMPSDERPQLIMAYFDQPDRTANSYTVKVYKMVKAMDLMIDDLLDEIHQINALNCVNIIILSDHVEKPNIMNNSISSDSNFALVMNLGYSGMQELRHRLYLDTMISNSNTLFANGVVGRIYFPNITDISILQKNIEETMNELKCFNKDIFHVYDKRRLPKRYHYSASNRVGDIILDGEPGAIFFRNQASDYHITRDHGYDFMVPSMRTIFYARGPNIKNLVLKPFQNIELFNLMAALLNVPHETVPSNNGTEGRLSSVLRDIDVKKATSSEAFNVCETTDNNSQQKITCFLGSLLSGNTEHCYLCKCCSSTRLPSILIKSLKNLNGTIALIEQVNGTLPSWNVPINKQSAEWMTVSLSVEGNNDVEVDLYSSFVNGYFADLQMLTYNYSKLYNEIVVMSGAIYDFNDDGVADAEQLSLLQRQRPSHIFRILFRCEDAKWLRNELQCEKSNSIRALPLILPNVGKDYNCLNSSAYLSANIARLRDIELLTGLEFFSTVLISDSQIYDEEFSITSRTIMPEHLW</sequence>
<dbReference type="InterPro" id="IPR044929">
    <property type="entry name" value="DNA/RNA_non-sp_Endonuclease_sf"/>
</dbReference>
<dbReference type="GO" id="GO:0031674">
    <property type="term" value="C:I band"/>
    <property type="evidence" value="ECO:0007669"/>
    <property type="project" value="TreeGrafter"/>
</dbReference>
<organism evidence="5">
    <name type="scientific">Thelazia callipaeda</name>
    <name type="common">Oriental eyeworm</name>
    <name type="synonym">Parasitic nematode</name>
    <dbReference type="NCBI Taxonomy" id="103827"/>
    <lineage>
        <taxon>Eukaryota</taxon>
        <taxon>Metazoa</taxon>
        <taxon>Ecdysozoa</taxon>
        <taxon>Nematoda</taxon>
        <taxon>Chromadorea</taxon>
        <taxon>Rhabditida</taxon>
        <taxon>Spirurina</taxon>
        <taxon>Spiruromorpha</taxon>
        <taxon>Thelazioidea</taxon>
        <taxon>Thelaziidae</taxon>
        <taxon>Thelazia</taxon>
    </lineage>
</organism>
<dbReference type="GO" id="GO:0016787">
    <property type="term" value="F:hydrolase activity"/>
    <property type="evidence" value="ECO:0007669"/>
    <property type="project" value="UniProtKB-KW"/>
</dbReference>
<accession>A0A0N5D970</accession>
<dbReference type="PANTHER" id="PTHR10151:SF114">
    <property type="entry name" value="ECTONUCLEOTIDE PYROPHOSPHATASE_PHOSPHODIESTERASE C27A7.3"/>
    <property type="match status" value="1"/>
</dbReference>
<dbReference type="Pfam" id="PF01663">
    <property type="entry name" value="Phosphodiest"/>
    <property type="match status" value="1"/>
</dbReference>
<dbReference type="GO" id="GO:0016529">
    <property type="term" value="C:sarcoplasmic reticulum"/>
    <property type="evidence" value="ECO:0007669"/>
    <property type="project" value="TreeGrafter"/>
</dbReference>
<dbReference type="Gene3D" id="3.40.720.10">
    <property type="entry name" value="Alkaline Phosphatase, subunit A"/>
    <property type="match status" value="1"/>
</dbReference>
<reference evidence="5" key="1">
    <citation type="submission" date="2017-02" db="UniProtKB">
        <authorList>
            <consortium name="WormBaseParasite"/>
        </authorList>
    </citation>
    <scope>IDENTIFICATION</scope>
</reference>
<dbReference type="GO" id="GO:0055120">
    <property type="term" value="C:striated muscle dense body"/>
    <property type="evidence" value="ECO:0007669"/>
    <property type="project" value="TreeGrafter"/>
</dbReference>
<gene>
    <name evidence="3" type="ORF">TCLT_LOCUS9665</name>
</gene>
<proteinExistence type="predicted"/>
<evidence type="ECO:0000256" key="1">
    <source>
        <dbReference type="ARBA" id="ARBA00022801"/>
    </source>
</evidence>
<dbReference type="PANTHER" id="PTHR10151">
    <property type="entry name" value="ECTONUCLEOTIDE PYROPHOSPHATASE/PHOSPHODIESTERASE"/>
    <property type="match status" value="1"/>
</dbReference>
<name>A0A0N5D970_THECL</name>
<dbReference type="WBParaSite" id="TCLT_0000967601-mRNA-1">
    <property type="protein sequence ID" value="TCLT_0000967601-mRNA-1"/>
    <property type="gene ID" value="TCLT_0000967601"/>
</dbReference>
<dbReference type="STRING" id="103827.A0A0N5D970"/>
<dbReference type="OMA" id="RAHIFEA"/>
<keyword evidence="4" id="KW-1185">Reference proteome</keyword>